<dbReference type="AlphaFoldDB" id="A0A4Z1B719"/>
<evidence type="ECO:0000256" key="1">
    <source>
        <dbReference type="SAM" id="Phobius"/>
    </source>
</evidence>
<dbReference type="Proteomes" id="UP000297459">
    <property type="component" value="Unassembled WGS sequence"/>
</dbReference>
<name>A0A4Z1B719_9STAP</name>
<dbReference type="RefSeq" id="WP_126564713.1">
    <property type="nucleotide sequence ID" value="NZ_BMCY01000003.1"/>
</dbReference>
<evidence type="ECO:0000313" key="3">
    <source>
        <dbReference type="Proteomes" id="UP000297459"/>
    </source>
</evidence>
<keyword evidence="1" id="KW-0812">Transmembrane</keyword>
<gene>
    <name evidence="2" type="ORF">E2558_08400</name>
</gene>
<keyword evidence="1" id="KW-1133">Transmembrane helix</keyword>
<sequence length="220" mass="26233">MDKILSFLIIMWMSTIGLLKFLYAHFSFPLLILLVILIFYPQIKNILMDLKKFTFNWKDTTLVFEREKNETINDLNNLVKLKISEEGKSLLYEGHRGGPLKYPNKKDYLYKGELTINKDFFMHEVKKEGKLHVVNELYNWYEINRNQHYNDNFREAILEENNPVNINADRAIKRFYLLCNDVDDIDDFINLDDIDNYRIAIFTFTDTIEAMTKYAQQMGT</sequence>
<reference evidence="2 3" key="1">
    <citation type="submission" date="2019-04" db="EMBL/GenBank/DDBJ databases">
        <title>Genomic characterization of Staphylococcus petrasii strains.</title>
        <authorList>
            <person name="Vrbovska V."/>
            <person name="Kovarovic V."/>
            <person name="Maslanova I."/>
            <person name="Indrakova A."/>
            <person name="Petras P."/>
            <person name="Sedo O."/>
            <person name="Svec P."/>
            <person name="Fisarova L."/>
            <person name="Sedlacek I."/>
            <person name="Doskar J."/>
            <person name="Pantucek R."/>
        </authorList>
    </citation>
    <scope>NUCLEOTIDE SEQUENCE [LARGE SCALE GENOMIC DNA]</scope>
    <source>
        <strain evidence="2 3">CCM 8529</strain>
    </source>
</reference>
<keyword evidence="3" id="KW-1185">Reference proteome</keyword>
<organism evidence="2 3">
    <name type="scientific">Staphylococcus pragensis</name>
    <dbReference type="NCBI Taxonomy" id="1611836"/>
    <lineage>
        <taxon>Bacteria</taxon>
        <taxon>Bacillati</taxon>
        <taxon>Bacillota</taxon>
        <taxon>Bacilli</taxon>
        <taxon>Bacillales</taxon>
        <taxon>Staphylococcaceae</taxon>
        <taxon>Staphylococcus</taxon>
    </lineage>
</organism>
<keyword evidence="1" id="KW-0472">Membrane</keyword>
<accession>A0A4Z1B719</accession>
<comment type="caution">
    <text evidence="2">The sequence shown here is derived from an EMBL/GenBank/DDBJ whole genome shotgun (WGS) entry which is preliminary data.</text>
</comment>
<feature type="transmembrane region" description="Helical" evidence="1">
    <location>
        <begin position="21"/>
        <end position="40"/>
    </location>
</feature>
<protein>
    <submittedName>
        <fullName evidence="2">Uncharacterized protein</fullName>
    </submittedName>
</protein>
<evidence type="ECO:0000313" key="2">
    <source>
        <dbReference type="EMBL" id="TGN26986.1"/>
    </source>
</evidence>
<dbReference type="EMBL" id="SRPJ01000003">
    <property type="protein sequence ID" value="TGN26986.1"/>
    <property type="molecule type" value="Genomic_DNA"/>
</dbReference>
<proteinExistence type="predicted"/>